<dbReference type="Proteomes" id="UP001059380">
    <property type="component" value="Chromosome"/>
</dbReference>
<evidence type="ECO:0000259" key="2">
    <source>
        <dbReference type="Pfam" id="PF01757"/>
    </source>
</evidence>
<feature type="transmembrane region" description="Helical" evidence="1">
    <location>
        <begin position="12"/>
        <end position="32"/>
    </location>
</feature>
<feature type="transmembrane region" description="Helical" evidence="1">
    <location>
        <begin position="271"/>
        <end position="290"/>
    </location>
</feature>
<feature type="transmembrane region" description="Helical" evidence="1">
    <location>
        <begin position="44"/>
        <end position="62"/>
    </location>
</feature>
<keyword evidence="1" id="KW-0472">Membrane</keyword>
<dbReference type="InterPro" id="IPR002656">
    <property type="entry name" value="Acyl_transf_3_dom"/>
</dbReference>
<feature type="transmembrane region" description="Helical" evidence="1">
    <location>
        <begin position="164"/>
        <end position="187"/>
    </location>
</feature>
<keyword evidence="3" id="KW-0012">Acyltransferase</keyword>
<gene>
    <name evidence="3" type="ORF">MOP44_09375</name>
</gene>
<dbReference type="KEGG" id="orp:MOP44_09375"/>
<feature type="domain" description="Acyltransferase 3" evidence="2">
    <location>
        <begin position="10"/>
        <end position="328"/>
    </location>
</feature>
<feature type="transmembrane region" description="Helical" evidence="1">
    <location>
        <begin position="218"/>
        <end position="236"/>
    </location>
</feature>
<feature type="transmembrane region" description="Helical" evidence="1">
    <location>
        <begin position="193"/>
        <end position="209"/>
    </location>
</feature>
<protein>
    <submittedName>
        <fullName evidence="3">Acyltransferase</fullName>
    </submittedName>
</protein>
<name>A0A9J7BXX8_9BACT</name>
<feature type="transmembrane region" description="Helical" evidence="1">
    <location>
        <begin position="242"/>
        <end position="259"/>
    </location>
</feature>
<proteinExistence type="predicted"/>
<evidence type="ECO:0000313" key="4">
    <source>
        <dbReference type="Proteomes" id="UP001059380"/>
    </source>
</evidence>
<dbReference type="GO" id="GO:0016020">
    <property type="term" value="C:membrane"/>
    <property type="evidence" value="ECO:0007669"/>
    <property type="project" value="TreeGrafter"/>
</dbReference>
<organism evidence="3 4">
    <name type="scientific">Occallatibacter riparius</name>
    <dbReference type="NCBI Taxonomy" id="1002689"/>
    <lineage>
        <taxon>Bacteria</taxon>
        <taxon>Pseudomonadati</taxon>
        <taxon>Acidobacteriota</taxon>
        <taxon>Terriglobia</taxon>
        <taxon>Terriglobales</taxon>
        <taxon>Acidobacteriaceae</taxon>
        <taxon>Occallatibacter</taxon>
    </lineage>
</organism>
<dbReference type="GO" id="GO:0000271">
    <property type="term" value="P:polysaccharide biosynthetic process"/>
    <property type="evidence" value="ECO:0007669"/>
    <property type="project" value="TreeGrafter"/>
</dbReference>
<dbReference type="EMBL" id="CP093313">
    <property type="protein sequence ID" value="UWZ86141.1"/>
    <property type="molecule type" value="Genomic_DNA"/>
</dbReference>
<keyword evidence="1" id="KW-1133">Transmembrane helix</keyword>
<feature type="transmembrane region" description="Helical" evidence="1">
    <location>
        <begin position="139"/>
        <end position="157"/>
    </location>
</feature>
<feature type="transmembrane region" description="Helical" evidence="1">
    <location>
        <begin position="83"/>
        <end position="103"/>
    </location>
</feature>
<keyword evidence="4" id="KW-1185">Reference proteome</keyword>
<dbReference type="InterPro" id="IPR050879">
    <property type="entry name" value="Acyltransferase_3"/>
</dbReference>
<dbReference type="GO" id="GO:0016747">
    <property type="term" value="F:acyltransferase activity, transferring groups other than amino-acyl groups"/>
    <property type="evidence" value="ECO:0007669"/>
    <property type="project" value="InterPro"/>
</dbReference>
<accession>A0A9J7BXX8</accession>
<feature type="transmembrane region" description="Helical" evidence="1">
    <location>
        <begin position="310"/>
        <end position="330"/>
    </location>
</feature>
<keyword evidence="1" id="KW-0812">Transmembrane</keyword>
<dbReference type="PANTHER" id="PTHR23028:SF131">
    <property type="entry name" value="BLR2367 PROTEIN"/>
    <property type="match status" value="1"/>
</dbReference>
<keyword evidence="3" id="KW-0808">Transferase</keyword>
<dbReference type="PANTHER" id="PTHR23028">
    <property type="entry name" value="ACETYLTRANSFERASE"/>
    <property type="match status" value="1"/>
</dbReference>
<reference evidence="3" key="1">
    <citation type="submission" date="2021-04" db="EMBL/GenBank/DDBJ databases">
        <title>Phylogenetic analysis of Acidobacteriaceae.</title>
        <authorList>
            <person name="Qiu L."/>
            <person name="Zhang Q."/>
        </authorList>
    </citation>
    <scope>NUCLEOTIDE SEQUENCE</scope>
    <source>
        <strain evidence="3">DSM 25168</strain>
    </source>
</reference>
<dbReference type="AlphaFoldDB" id="A0A9J7BXX8"/>
<evidence type="ECO:0000256" key="1">
    <source>
        <dbReference type="SAM" id="Phobius"/>
    </source>
</evidence>
<dbReference type="Pfam" id="PF01757">
    <property type="entry name" value="Acyl_transf_3"/>
    <property type="match status" value="1"/>
</dbReference>
<evidence type="ECO:0000313" key="3">
    <source>
        <dbReference type="EMBL" id="UWZ86141.1"/>
    </source>
</evidence>
<sequence>MEHSRGNQLYSLQYLRAIAAIGVVLVHASTTLQGREGGLPLFRAGSYGVDLFFVISGFVMFYTTAEKPITPGRFLVRRCIRVVPIYFLLTTFGFALALLAPRLTNLFSASPRDYLRSIFFIPYFNPAFNDIRPEVQQGWTLNYEMFFYAVFASCLWLKERHRLIVCTSVLIVLAAIGIVASPSGVFAKTYTDPILLEFTFGMVISWILLRRRLDFPHFVIALVAAAVAAISCVLWLGVSHRTLFAGVPAAAIVGTVILLEQRGLLPCWPLLLLIGDSSYSLYLVHTFILATLKRIFVHVPIAALQSSPMIFMIFGLVGAVLFAMLFYRAVEAPLNRRLQLLIARKGMTSVSPPAAAMERETRLRAVSTD</sequence>
<dbReference type="RefSeq" id="WP_260795785.1">
    <property type="nucleotide sequence ID" value="NZ_CP093313.1"/>
</dbReference>